<organism evidence="1 2">
    <name type="scientific">[Candida] railenensis</name>
    <dbReference type="NCBI Taxonomy" id="45579"/>
    <lineage>
        <taxon>Eukaryota</taxon>
        <taxon>Fungi</taxon>
        <taxon>Dikarya</taxon>
        <taxon>Ascomycota</taxon>
        <taxon>Saccharomycotina</taxon>
        <taxon>Pichiomycetes</taxon>
        <taxon>Debaryomycetaceae</taxon>
        <taxon>Kurtzmaniella</taxon>
    </lineage>
</organism>
<dbReference type="EMBL" id="CAKXYY010000020">
    <property type="protein sequence ID" value="CAH2355013.1"/>
    <property type="molecule type" value="Genomic_DNA"/>
</dbReference>
<name>A0A9P0W0G5_9ASCO</name>
<sequence>MWSEDTTKHTRRELKCRLMAPKKLHYCVYRTAFSTVCAAPFSLQESSMRIVAPLSMGCSTSLSEPCQSLFYLSQPSCYYPFLLFEVEESLYPCSIWKAQCRKPGIVVYIKVASLLFTFQSLSKLTVLVKGSLVRWVKH</sequence>
<comment type="caution">
    <text evidence="1">The sequence shown here is derived from an EMBL/GenBank/DDBJ whole genome shotgun (WGS) entry which is preliminary data.</text>
</comment>
<evidence type="ECO:0000313" key="1">
    <source>
        <dbReference type="EMBL" id="CAH2355013.1"/>
    </source>
</evidence>
<accession>A0A9P0W0G5</accession>
<evidence type="ECO:0000313" key="2">
    <source>
        <dbReference type="Proteomes" id="UP000837801"/>
    </source>
</evidence>
<keyword evidence="2" id="KW-1185">Reference proteome</keyword>
<protein>
    <submittedName>
        <fullName evidence="1">Uncharacterized protein</fullName>
    </submittedName>
</protein>
<proteinExistence type="predicted"/>
<dbReference type="Proteomes" id="UP000837801">
    <property type="component" value="Unassembled WGS sequence"/>
</dbReference>
<dbReference type="AlphaFoldDB" id="A0A9P0W0G5"/>
<reference evidence="1" key="1">
    <citation type="submission" date="2022-03" db="EMBL/GenBank/DDBJ databases">
        <authorList>
            <person name="Legras J.-L."/>
            <person name="Devillers H."/>
            <person name="Grondin C."/>
        </authorList>
    </citation>
    <scope>NUCLEOTIDE SEQUENCE</scope>
    <source>
        <strain evidence="1">CLIB 1423</strain>
    </source>
</reference>
<gene>
    <name evidence="1" type="ORF">CLIB1423_20S02080</name>
</gene>